<feature type="compositionally biased region" description="Polar residues" evidence="1">
    <location>
        <begin position="824"/>
        <end position="839"/>
    </location>
</feature>
<feature type="compositionally biased region" description="Pro residues" evidence="1">
    <location>
        <begin position="347"/>
        <end position="356"/>
    </location>
</feature>
<name>A0A9W7W224_9PEZI</name>
<reference evidence="2 3" key="1">
    <citation type="journal article" date="2018" name="IMA Fungus">
        <title>IMA Genome-F 10: Nine draft genome sequences of Claviceps purpurea s.lat., including C. arundinis, C. humidiphila, and C. cf. spartinae, pseudomolecules for the pitch canker pathogen Fusarium circinatum, draft genome of Davidsoniella eucalypti, Grosmannia galeiformis, Quambalaria eucalypti, and Teratosphaeria destructans.</title>
        <authorList>
            <person name="Wingfield B.D."/>
            <person name="Liu M."/>
            <person name="Nguyen H.D."/>
            <person name="Lane F.A."/>
            <person name="Morgan S.W."/>
            <person name="De Vos L."/>
            <person name="Wilken P.M."/>
            <person name="Duong T.A."/>
            <person name="Aylward J."/>
            <person name="Coetzee M.P."/>
            <person name="Dadej K."/>
            <person name="De Beer Z.W."/>
            <person name="Findlay W."/>
            <person name="Havenga M."/>
            <person name="Kolarik M."/>
            <person name="Menzies J.G."/>
            <person name="Naidoo K."/>
            <person name="Pochopski O."/>
            <person name="Shoukouhi P."/>
            <person name="Santana Q.C."/>
            <person name="Seifert K.A."/>
            <person name="Soal N."/>
            <person name="Steenkamp E.T."/>
            <person name="Tatham C.T."/>
            <person name="van der Nest M.A."/>
            <person name="Wingfield M.J."/>
        </authorList>
    </citation>
    <scope>NUCLEOTIDE SEQUENCE [LARGE SCALE GENOMIC DNA]</scope>
    <source>
        <strain evidence="2">CMW44962</strain>
    </source>
</reference>
<feature type="compositionally biased region" description="Low complexity" evidence="1">
    <location>
        <begin position="853"/>
        <end position="889"/>
    </location>
</feature>
<feature type="compositionally biased region" description="Pro residues" evidence="1">
    <location>
        <begin position="237"/>
        <end position="247"/>
    </location>
</feature>
<feature type="compositionally biased region" description="Basic and acidic residues" evidence="1">
    <location>
        <begin position="432"/>
        <end position="444"/>
    </location>
</feature>
<gene>
    <name evidence="2" type="ORF">Tdes44962_MAKER03191</name>
</gene>
<protein>
    <submittedName>
        <fullName evidence="2">Uncharacterized protein</fullName>
    </submittedName>
</protein>
<feature type="compositionally biased region" description="Basic and acidic residues" evidence="1">
    <location>
        <begin position="226"/>
        <end position="235"/>
    </location>
</feature>
<feature type="region of interest" description="Disordered" evidence="1">
    <location>
        <begin position="1"/>
        <end position="42"/>
    </location>
</feature>
<dbReference type="EMBL" id="RIBY02001934">
    <property type="protein sequence ID" value="KAH9826960.1"/>
    <property type="molecule type" value="Genomic_DNA"/>
</dbReference>
<feature type="compositionally biased region" description="Polar residues" evidence="1">
    <location>
        <begin position="417"/>
        <end position="431"/>
    </location>
</feature>
<sequence length="960" mass="103610">MTLEPQEQGFGTAAVAEQQQQQQHQDGTSQQSSTQPALPRRLRYCEAAGPKTAYRLFPAVEPTPPSSPASFQRASLHKAAADLRRECSSNAPDPARERWTLLSRNIGARPSQTFGSLGRKASVSEMQPIQEQSLLRSPLLPSRRTYPPAEAPKADITGHGRSTSACTERTGSNLSSASNMTSTWQNRVAASASSSQTLLLHGLGLTLTPQDESSGAKKRMRSKPNLRVDVRKSNKDSPPPPPPPPKSPRPERRTSDASQTSSVDSAASLKTTHTCAPISTAQSMAYQPARPTFVHSIASPRSSPSVDSVPVVPALPFRSAEHRIEDVLKSPDTDHGPPVKKIILPKPAGPQAPPSTPSSAQQEFGMRAAWNKFSNIASPRSVRSAEGERTPKASQLWRLGPSQASLMQISDIKERQTTVQTPATEYVSSQTPRKDSLIQRKSDDPSEGPSSTPAKHPDGPPPPPTPSKDAHFMPLSPRPTMTPAMVSPLFEAPRGSASPQPPLASVISQPPSRDAPKPHAATESVLRPRVVDKGPTPDLPVRATTPASDGSRVDPSAQLSNLTKQTEALHKRYATLRSDRQMLQSNIVASLKEQRAGPELASILLDQHLELTAINSSMDICFAKMKSLECKKEEAMAAIIAQHKALHKTDATARRRASHKTRSVISPLSETSGRRTPDMNLDVRSSMHQRSSSRRRIAPPLPKPGRADNEPLPALERQGTRSTNRHTVIRATRQSTDVVVGEDFAAEPDQLSRAPQGTEVESKKIHINGVKAVQLLGLVREVANDQSGADARTSPPELVKSALTAAATQQPLIEVHIPTSPHTVLPSTILSNPNHNKTLPTPPSSAKHHHSTPSDASTTASTASSSAQSSAAEPSTATTSRTSSTSHSPLELTREDYEGELMECRTRESRTVGKLMRGKSVHTIQVYVDDDILEDYEQNEILDYYGGVMSAGRRPRTGRG</sequence>
<proteinExistence type="predicted"/>
<reference evidence="2 3" key="2">
    <citation type="journal article" date="2021" name="Curr. Genet.">
        <title>Genetic response to nitrogen starvation in the aggressive Eucalyptus foliar pathogen Teratosphaeria destructans.</title>
        <authorList>
            <person name="Havenga M."/>
            <person name="Wingfield B.D."/>
            <person name="Wingfield M.J."/>
            <person name="Dreyer L.L."/>
            <person name="Roets F."/>
            <person name="Aylward J."/>
        </authorList>
    </citation>
    <scope>NUCLEOTIDE SEQUENCE [LARGE SCALE GENOMIC DNA]</scope>
    <source>
        <strain evidence="2">CMW44962</strain>
    </source>
</reference>
<keyword evidence="3" id="KW-1185">Reference proteome</keyword>
<comment type="caution">
    <text evidence="2">The sequence shown here is derived from an EMBL/GenBank/DDBJ whole genome shotgun (WGS) entry which is preliminary data.</text>
</comment>
<accession>A0A9W7W224</accession>
<feature type="region of interest" description="Disordered" evidence="1">
    <location>
        <begin position="649"/>
        <end position="734"/>
    </location>
</feature>
<feature type="compositionally biased region" description="Polar residues" evidence="1">
    <location>
        <begin position="256"/>
        <end position="274"/>
    </location>
</feature>
<feature type="compositionally biased region" description="Basic and acidic residues" evidence="1">
    <location>
        <begin position="327"/>
        <end position="337"/>
    </location>
</feature>
<organism evidence="2 3">
    <name type="scientific">Teratosphaeria destructans</name>
    <dbReference type="NCBI Taxonomy" id="418781"/>
    <lineage>
        <taxon>Eukaryota</taxon>
        <taxon>Fungi</taxon>
        <taxon>Dikarya</taxon>
        <taxon>Ascomycota</taxon>
        <taxon>Pezizomycotina</taxon>
        <taxon>Dothideomycetes</taxon>
        <taxon>Dothideomycetidae</taxon>
        <taxon>Mycosphaerellales</taxon>
        <taxon>Teratosphaeriaceae</taxon>
        <taxon>Teratosphaeria</taxon>
    </lineage>
</organism>
<feature type="region of interest" description="Disordered" evidence="1">
    <location>
        <begin position="327"/>
        <end position="556"/>
    </location>
</feature>
<feature type="region of interest" description="Disordered" evidence="1">
    <location>
        <begin position="207"/>
        <end position="274"/>
    </location>
</feature>
<evidence type="ECO:0000256" key="1">
    <source>
        <dbReference type="SAM" id="MobiDB-lite"/>
    </source>
</evidence>
<feature type="region of interest" description="Disordered" evidence="1">
    <location>
        <begin position="140"/>
        <end position="179"/>
    </location>
</feature>
<feature type="region of interest" description="Disordered" evidence="1">
    <location>
        <begin position="824"/>
        <end position="899"/>
    </location>
</feature>
<evidence type="ECO:0000313" key="3">
    <source>
        <dbReference type="Proteomes" id="UP001138500"/>
    </source>
</evidence>
<feature type="compositionally biased region" description="Low complexity" evidence="1">
    <location>
        <begin position="18"/>
        <end position="35"/>
    </location>
</feature>
<feature type="compositionally biased region" description="Polar residues" evidence="1">
    <location>
        <begin position="160"/>
        <end position="179"/>
    </location>
</feature>
<evidence type="ECO:0000313" key="2">
    <source>
        <dbReference type="EMBL" id="KAH9826960.1"/>
    </source>
</evidence>
<dbReference type="OrthoDB" id="3897620at2759"/>
<dbReference type="Proteomes" id="UP001138500">
    <property type="component" value="Unassembled WGS sequence"/>
</dbReference>
<dbReference type="AlphaFoldDB" id="A0A9W7W224"/>